<gene>
    <name evidence="1" type="ORF">ENX07_01225</name>
</gene>
<name>A0A7C3UNX6_UNCW3</name>
<protein>
    <submittedName>
        <fullName evidence="1">Uncharacterized protein</fullName>
    </submittedName>
</protein>
<reference evidence="1" key="1">
    <citation type="journal article" date="2020" name="mSystems">
        <title>Genome- and Community-Level Interaction Insights into Carbon Utilization and Element Cycling Functions of Hydrothermarchaeota in Hydrothermal Sediment.</title>
        <authorList>
            <person name="Zhou Z."/>
            <person name="Liu Y."/>
            <person name="Xu W."/>
            <person name="Pan J."/>
            <person name="Luo Z.H."/>
            <person name="Li M."/>
        </authorList>
    </citation>
    <scope>NUCLEOTIDE SEQUENCE [LARGE SCALE GENOMIC DNA]</scope>
    <source>
        <strain evidence="1">SpSt-906</strain>
    </source>
</reference>
<sequence>MKEITTKNIRVIWKRLQPGDYFKYSPNFLWTDIESRAREFNLEVKNAGGFIGIVIKRIERKKKKEEIKCFPS</sequence>
<accession>A0A7C3UNX6</accession>
<dbReference type="AlphaFoldDB" id="A0A7C3UNX6"/>
<organism evidence="1">
    <name type="scientific">candidate division WOR-3 bacterium</name>
    <dbReference type="NCBI Taxonomy" id="2052148"/>
    <lineage>
        <taxon>Bacteria</taxon>
        <taxon>Bacteria division WOR-3</taxon>
    </lineage>
</organism>
<proteinExistence type="predicted"/>
<comment type="caution">
    <text evidence="1">The sequence shown here is derived from an EMBL/GenBank/DDBJ whole genome shotgun (WGS) entry which is preliminary data.</text>
</comment>
<dbReference type="EMBL" id="DTMQ01000009">
    <property type="protein sequence ID" value="HGE98684.1"/>
    <property type="molecule type" value="Genomic_DNA"/>
</dbReference>
<evidence type="ECO:0000313" key="1">
    <source>
        <dbReference type="EMBL" id="HGE98684.1"/>
    </source>
</evidence>